<dbReference type="InterPro" id="IPR023353">
    <property type="entry name" value="LemA-like_dom_sf"/>
</dbReference>
<dbReference type="SUPFAM" id="SSF140478">
    <property type="entry name" value="LemA-like"/>
    <property type="match status" value="1"/>
</dbReference>
<dbReference type="RefSeq" id="WP_092439475.1">
    <property type="nucleotide sequence ID" value="NZ_FMYP01000049.1"/>
</dbReference>
<dbReference type="GO" id="GO:0016020">
    <property type="term" value="C:membrane"/>
    <property type="evidence" value="ECO:0007669"/>
    <property type="project" value="UniProtKB-SubCell"/>
</dbReference>
<comment type="similarity">
    <text evidence="2">Belongs to the LemA family.</text>
</comment>
<protein>
    <submittedName>
        <fullName evidence="7">LemA protein</fullName>
    </submittedName>
</protein>
<keyword evidence="4 6" id="KW-1133">Transmembrane helix</keyword>
<evidence type="ECO:0000256" key="6">
    <source>
        <dbReference type="SAM" id="Phobius"/>
    </source>
</evidence>
<keyword evidence="8" id="KW-1185">Reference proteome</keyword>
<dbReference type="EMBL" id="FMYP01000049">
    <property type="protein sequence ID" value="SDC76568.1"/>
    <property type="molecule type" value="Genomic_DNA"/>
</dbReference>
<dbReference type="Gene3D" id="1.20.1440.20">
    <property type="entry name" value="LemA-like domain"/>
    <property type="match status" value="1"/>
</dbReference>
<proteinExistence type="inferred from homology"/>
<dbReference type="InterPro" id="IPR007156">
    <property type="entry name" value="MamQ_LemA"/>
</dbReference>
<gene>
    <name evidence="7" type="ORF">SAMN05216323_104927</name>
</gene>
<dbReference type="PANTHER" id="PTHR34478:SF1">
    <property type="entry name" value="PROTEIN LEMA"/>
    <property type="match status" value="1"/>
</dbReference>
<evidence type="ECO:0000256" key="5">
    <source>
        <dbReference type="ARBA" id="ARBA00023136"/>
    </source>
</evidence>
<dbReference type="PANTHER" id="PTHR34478">
    <property type="entry name" value="PROTEIN LEMA"/>
    <property type="match status" value="1"/>
</dbReference>
<evidence type="ECO:0000256" key="1">
    <source>
        <dbReference type="ARBA" id="ARBA00004167"/>
    </source>
</evidence>
<keyword evidence="5 6" id="KW-0472">Membrane</keyword>
<reference evidence="7 8" key="1">
    <citation type="submission" date="2016-09" db="EMBL/GenBank/DDBJ databases">
        <authorList>
            <person name="Capua I."/>
            <person name="De Benedictis P."/>
            <person name="Joannis T."/>
            <person name="Lombin L.H."/>
            <person name="Cattoli G."/>
        </authorList>
    </citation>
    <scope>NUCLEOTIDE SEQUENCE [LARGE SCALE GENOMIC DNA]</scope>
    <source>
        <strain evidence="7 8">A7P-90m</strain>
    </source>
</reference>
<keyword evidence="3 6" id="KW-0812">Transmembrane</keyword>
<evidence type="ECO:0000313" key="7">
    <source>
        <dbReference type="EMBL" id="SDC76568.1"/>
    </source>
</evidence>
<sequence>MNIVGIIVLVIVAIYLLAITNGLIRSRNKIDYAIGGMDAMLKKRVDIIPNLVAAVKEYMRFEEDTQAKIVSLRNQNKESFMQIDDDSSKIIKTILLTVENYPELKANNSFLHLQQTLSEVEEQLSAARRTYNAHVLNYNNKVETIPSNLFAKLLDYKTMPMFAIEESDRQKPDIKKLFNA</sequence>
<evidence type="ECO:0000256" key="2">
    <source>
        <dbReference type="ARBA" id="ARBA00008854"/>
    </source>
</evidence>
<comment type="subcellular location">
    <subcellularLocation>
        <location evidence="1">Membrane</location>
        <topology evidence="1">Single-pass membrane protein</topology>
    </subcellularLocation>
</comment>
<dbReference type="AlphaFoldDB" id="A0A1G6P989"/>
<feature type="transmembrane region" description="Helical" evidence="6">
    <location>
        <begin position="6"/>
        <end position="24"/>
    </location>
</feature>
<dbReference type="Pfam" id="PF04011">
    <property type="entry name" value="LemA"/>
    <property type="match status" value="1"/>
</dbReference>
<evidence type="ECO:0000313" key="8">
    <source>
        <dbReference type="Proteomes" id="UP000199452"/>
    </source>
</evidence>
<evidence type="ECO:0000256" key="3">
    <source>
        <dbReference type="ARBA" id="ARBA00022692"/>
    </source>
</evidence>
<dbReference type="OrthoDB" id="9804152at2"/>
<accession>A0A1G6P989</accession>
<name>A0A1G6P989_9BACT</name>
<organism evidence="7 8">
    <name type="scientific">Williamwhitmania taraxaci</name>
    <dbReference type="NCBI Taxonomy" id="1640674"/>
    <lineage>
        <taxon>Bacteria</taxon>
        <taxon>Pseudomonadati</taxon>
        <taxon>Bacteroidota</taxon>
        <taxon>Bacteroidia</taxon>
        <taxon>Bacteroidales</taxon>
        <taxon>Williamwhitmaniaceae</taxon>
        <taxon>Williamwhitmania</taxon>
    </lineage>
</organism>
<dbReference type="STRING" id="1640674.SAMN05216323_104927"/>
<evidence type="ECO:0000256" key="4">
    <source>
        <dbReference type="ARBA" id="ARBA00022989"/>
    </source>
</evidence>
<dbReference type="Proteomes" id="UP000199452">
    <property type="component" value="Unassembled WGS sequence"/>
</dbReference>